<comment type="subcellular location">
    <subcellularLocation>
        <location evidence="1">Membrane</location>
        <topology evidence="1">Multi-pass membrane protein</topology>
    </subcellularLocation>
</comment>
<keyword evidence="3 5" id="KW-1133">Transmembrane helix</keyword>
<evidence type="ECO:0000259" key="6">
    <source>
        <dbReference type="Pfam" id="PF07782"/>
    </source>
</evidence>
<dbReference type="OrthoDB" id="5985669at2759"/>
<evidence type="ECO:0000259" key="7">
    <source>
        <dbReference type="Pfam" id="PF26037"/>
    </source>
</evidence>
<name>A0A8S4RUU1_9NEOP</name>
<protein>
    <submittedName>
        <fullName evidence="8">Jg25196 protein</fullName>
    </submittedName>
</protein>
<reference evidence="8" key="1">
    <citation type="submission" date="2022-03" db="EMBL/GenBank/DDBJ databases">
        <authorList>
            <person name="Lindestad O."/>
        </authorList>
    </citation>
    <scope>NUCLEOTIDE SEQUENCE</scope>
</reference>
<evidence type="ECO:0000313" key="9">
    <source>
        <dbReference type="Proteomes" id="UP000838756"/>
    </source>
</evidence>
<evidence type="ECO:0000256" key="1">
    <source>
        <dbReference type="ARBA" id="ARBA00004141"/>
    </source>
</evidence>
<dbReference type="InterPro" id="IPR051856">
    <property type="entry name" value="CSR-E3_Ligase_Protein"/>
</dbReference>
<feature type="transmembrane region" description="Helical" evidence="5">
    <location>
        <begin position="305"/>
        <end position="327"/>
    </location>
</feature>
<dbReference type="PANTHER" id="PTHR21041">
    <property type="entry name" value="DENDRITIC CELL-SPECIFIC TRANSMEMBRANE PROTEIN"/>
    <property type="match status" value="1"/>
</dbReference>
<dbReference type="Pfam" id="PF07782">
    <property type="entry name" value="DC_STAMP"/>
    <property type="match status" value="1"/>
</dbReference>
<evidence type="ECO:0000256" key="2">
    <source>
        <dbReference type="ARBA" id="ARBA00022692"/>
    </source>
</evidence>
<dbReference type="AlphaFoldDB" id="A0A8S4RUU1"/>
<evidence type="ECO:0000256" key="3">
    <source>
        <dbReference type="ARBA" id="ARBA00022989"/>
    </source>
</evidence>
<accession>A0A8S4RUU1</accession>
<dbReference type="PANTHER" id="PTHR21041:SF17">
    <property type="entry name" value="E3 UBIQUITIN-PROTEIN LIGASE DCST1"/>
    <property type="match status" value="1"/>
</dbReference>
<dbReference type="Pfam" id="PF26037">
    <property type="entry name" value="zf-RING_DCST1_C"/>
    <property type="match status" value="1"/>
</dbReference>
<keyword evidence="2 5" id="KW-0812">Transmembrane</keyword>
<dbReference type="InterPro" id="IPR012858">
    <property type="entry name" value="DC_STAMP-like"/>
</dbReference>
<keyword evidence="9" id="KW-1185">Reference proteome</keyword>
<dbReference type="InterPro" id="IPR058842">
    <property type="entry name" value="DCST1_C"/>
</dbReference>
<feature type="transmembrane region" description="Helical" evidence="5">
    <location>
        <begin position="123"/>
        <end position="146"/>
    </location>
</feature>
<organism evidence="8 9">
    <name type="scientific">Pararge aegeria aegeria</name>
    <dbReference type="NCBI Taxonomy" id="348720"/>
    <lineage>
        <taxon>Eukaryota</taxon>
        <taxon>Metazoa</taxon>
        <taxon>Ecdysozoa</taxon>
        <taxon>Arthropoda</taxon>
        <taxon>Hexapoda</taxon>
        <taxon>Insecta</taxon>
        <taxon>Pterygota</taxon>
        <taxon>Neoptera</taxon>
        <taxon>Endopterygota</taxon>
        <taxon>Lepidoptera</taxon>
        <taxon>Glossata</taxon>
        <taxon>Ditrysia</taxon>
        <taxon>Papilionoidea</taxon>
        <taxon>Nymphalidae</taxon>
        <taxon>Satyrinae</taxon>
        <taxon>Satyrini</taxon>
        <taxon>Parargina</taxon>
        <taxon>Pararge</taxon>
    </lineage>
</organism>
<evidence type="ECO:0000313" key="8">
    <source>
        <dbReference type="EMBL" id="CAH2242266.1"/>
    </source>
</evidence>
<feature type="domain" description="E3 ubiquitin-protein ligase DCST1-like C-terminal" evidence="7">
    <location>
        <begin position="401"/>
        <end position="452"/>
    </location>
</feature>
<feature type="domain" description="Dendritic cell-specific transmembrane protein-like" evidence="6">
    <location>
        <begin position="161"/>
        <end position="344"/>
    </location>
</feature>
<dbReference type="EMBL" id="CAKXAJ010025635">
    <property type="protein sequence ID" value="CAH2242266.1"/>
    <property type="molecule type" value="Genomic_DNA"/>
</dbReference>
<comment type="caution">
    <text evidence="8">The sequence shown here is derived from an EMBL/GenBank/DDBJ whole genome shotgun (WGS) entry which is preliminary data.</text>
</comment>
<evidence type="ECO:0000256" key="4">
    <source>
        <dbReference type="ARBA" id="ARBA00023136"/>
    </source>
</evidence>
<dbReference type="GO" id="GO:0016020">
    <property type="term" value="C:membrane"/>
    <property type="evidence" value="ECO:0007669"/>
    <property type="project" value="UniProtKB-SubCell"/>
</dbReference>
<sequence length="471" mass="54524">MGIRCENQLSHTVTLCMDAFSSAYDECHVAVPAYATIMCWPLLLPRVCNVKQLLGIGICNSRNKINPGLGLGYSYLKSAKREIVSNLTDIKLQHKVTYVRELHDVQDAKETGDRVLYTFSEKFITMQSVITTVNICLALLVLRIVYSAQNYHDLYLTSIDYDNVYITGYFKRIDQKRRKKGKVTLLPLKKMEINRYIDVLSTSYVLSERSKLLSQILKVMLEAVTATTFVMLDRLFYEALDVVRKHAMERIPSSGVQDLEIKVESSGLISYMLRKVLEELNSNNQHKMVSNEMCLPQPRAMPKMFYFRIYGGYIWILLLLCINPYTLRLRSYFYPVREKQRILHRYNDVLKKRVKMQKTLRRKAVQAVRAHYLSGENLLSLRIRFPQLLGWLEALPVARMKCLICEETAPTNCDNRSKSTQGWHSCTKTRCPFVYCDECWQEVESRCLACDPALAELSDIDSLSDDNLPRH</sequence>
<keyword evidence="4 5" id="KW-0472">Membrane</keyword>
<gene>
    <name evidence="8" type="primary">jg25196</name>
    <name evidence="8" type="ORF">PAEG_LOCUS18610</name>
</gene>
<dbReference type="Proteomes" id="UP000838756">
    <property type="component" value="Unassembled WGS sequence"/>
</dbReference>
<proteinExistence type="predicted"/>
<evidence type="ECO:0000256" key="5">
    <source>
        <dbReference type="SAM" id="Phobius"/>
    </source>
</evidence>